<evidence type="ECO:0000256" key="7">
    <source>
        <dbReference type="PIRSR" id="PIRSR006113-2"/>
    </source>
</evidence>
<dbReference type="NCBIfam" id="TIGR03367">
    <property type="entry name" value="queuosine_QueD"/>
    <property type="match status" value="1"/>
</dbReference>
<dbReference type="PANTHER" id="PTHR12589:SF8">
    <property type="entry name" value="6-CARBOXY-5,6,7,8-TETRAHYDROPTERIN SYNTHASE"/>
    <property type="match status" value="1"/>
</dbReference>
<evidence type="ECO:0000256" key="2">
    <source>
        <dbReference type="ARBA" id="ARBA00008900"/>
    </source>
</evidence>
<keyword evidence="5" id="KW-0456">Lyase</keyword>
<comment type="similarity">
    <text evidence="2 5">Belongs to the PTPS family. QueD subfamily.</text>
</comment>
<protein>
    <recommendedName>
        <fullName evidence="3 5">6-carboxy-5,6,7,8-tetrahydropterin synthase</fullName>
        <ecNumber evidence="5">4.-.-.-</ecNumber>
    </recommendedName>
</protein>
<dbReference type="InterPro" id="IPR038418">
    <property type="entry name" value="6-PTP_synth/QueD_sf"/>
</dbReference>
<evidence type="ECO:0000313" key="9">
    <source>
        <dbReference type="Proteomes" id="UP000184196"/>
    </source>
</evidence>
<dbReference type="GO" id="GO:0008616">
    <property type="term" value="P:tRNA queuosine(34) biosynthetic process"/>
    <property type="evidence" value="ECO:0007669"/>
    <property type="project" value="UniProtKB-KW"/>
</dbReference>
<dbReference type="PIRSF" id="PIRSF006113">
    <property type="entry name" value="PTP_synth"/>
    <property type="match status" value="1"/>
</dbReference>
<dbReference type="RefSeq" id="WP_073166684.1">
    <property type="nucleotide sequence ID" value="NZ_FQUW01000034.1"/>
</dbReference>
<comment type="pathway">
    <text evidence="1 5">Purine metabolism; 7-cyano-7-deazaguanine biosynthesis.</text>
</comment>
<dbReference type="OrthoDB" id="9804698at2"/>
<dbReference type="Gene3D" id="3.30.479.10">
    <property type="entry name" value="6-pyruvoyl tetrahydropterin synthase/QueD"/>
    <property type="match status" value="1"/>
</dbReference>
<dbReference type="PANTHER" id="PTHR12589">
    <property type="entry name" value="PYRUVOYL TETRAHYDROBIOPTERIN SYNTHASE"/>
    <property type="match status" value="1"/>
</dbReference>
<feature type="binding site" evidence="7">
    <location>
        <position position="29"/>
    </location>
    <ligand>
        <name>Zn(2+)</name>
        <dbReference type="ChEBI" id="CHEBI:29105"/>
    </ligand>
</feature>
<dbReference type="EMBL" id="FQUW01000034">
    <property type="protein sequence ID" value="SHF50397.1"/>
    <property type="molecule type" value="Genomic_DNA"/>
</dbReference>
<organism evidence="8 9">
    <name type="scientific">Desulfofundulus australicus DSM 11792</name>
    <dbReference type="NCBI Taxonomy" id="1121425"/>
    <lineage>
        <taxon>Bacteria</taxon>
        <taxon>Bacillati</taxon>
        <taxon>Bacillota</taxon>
        <taxon>Clostridia</taxon>
        <taxon>Eubacteriales</taxon>
        <taxon>Peptococcaceae</taxon>
        <taxon>Desulfofundulus</taxon>
    </lineage>
</organism>
<evidence type="ECO:0000256" key="3">
    <source>
        <dbReference type="ARBA" id="ARBA00018141"/>
    </source>
</evidence>
<keyword evidence="5 7" id="KW-0862">Zinc</keyword>
<feature type="binding site" evidence="7">
    <location>
        <position position="27"/>
    </location>
    <ligand>
        <name>Zn(2+)</name>
        <dbReference type="ChEBI" id="CHEBI:29105"/>
    </ligand>
</feature>
<evidence type="ECO:0000313" key="8">
    <source>
        <dbReference type="EMBL" id="SHF50397.1"/>
    </source>
</evidence>
<evidence type="ECO:0000256" key="4">
    <source>
        <dbReference type="ARBA" id="ARBA00048807"/>
    </source>
</evidence>
<gene>
    <name evidence="8" type="ORF">SAMN02745218_02438</name>
</gene>
<feature type="active site" description="Charge relay system" evidence="6">
    <location>
        <position position="113"/>
    </location>
</feature>
<keyword evidence="5" id="KW-0671">Queuosine biosynthesis</keyword>
<evidence type="ECO:0000256" key="5">
    <source>
        <dbReference type="PIRNR" id="PIRNR006113"/>
    </source>
</evidence>
<comment type="catalytic activity">
    <reaction evidence="4 5">
        <text>7,8-dihydroneopterin 3'-triphosphate + H2O = 6-carboxy-5,6,7,8-tetrahydropterin + triphosphate + acetaldehyde + 2 H(+)</text>
        <dbReference type="Rhea" id="RHEA:27966"/>
        <dbReference type="ChEBI" id="CHEBI:15343"/>
        <dbReference type="ChEBI" id="CHEBI:15377"/>
        <dbReference type="ChEBI" id="CHEBI:15378"/>
        <dbReference type="ChEBI" id="CHEBI:18036"/>
        <dbReference type="ChEBI" id="CHEBI:58462"/>
        <dbReference type="ChEBI" id="CHEBI:61032"/>
        <dbReference type="EC" id="4.1.2.50"/>
    </reaction>
</comment>
<comment type="cofactor">
    <cofactor evidence="5 7">
        <name>Zn(2+)</name>
        <dbReference type="ChEBI" id="CHEBI:29105"/>
    </cofactor>
    <text evidence="5 7">Binds 1 zinc ion per subunit.</text>
</comment>
<dbReference type="GO" id="GO:0046872">
    <property type="term" value="F:metal ion binding"/>
    <property type="evidence" value="ECO:0007669"/>
    <property type="project" value="UniProtKB-KW"/>
</dbReference>
<dbReference type="AlphaFoldDB" id="A0A1M5C708"/>
<dbReference type="UniPathway" id="UPA00391"/>
<keyword evidence="5 7" id="KW-0479">Metal-binding</keyword>
<reference evidence="9" key="1">
    <citation type="submission" date="2016-11" db="EMBL/GenBank/DDBJ databases">
        <authorList>
            <person name="Varghese N."/>
            <person name="Submissions S."/>
        </authorList>
    </citation>
    <scope>NUCLEOTIDE SEQUENCE [LARGE SCALE GENOMIC DNA]</scope>
    <source>
        <strain evidence="9">DSM 11792</strain>
    </source>
</reference>
<dbReference type="EC" id="4.-.-.-" evidence="5"/>
<name>A0A1M5C708_9FIRM</name>
<accession>A0A1M5C708</accession>
<proteinExistence type="inferred from homology"/>
<dbReference type="InterPro" id="IPR007115">
    <property type="entry name" value="6-PTP_synth/QueD"/>
</dbReference>
<dbReference type="SUPFAM" id="SSF55620">
    <property type="entry name" value="Tetrahydrobiopterin biosynthesis enzymes-like"/>
    <property type="match status" value="1"/>
</dbReference>
<dbReference type="GO" id="GO:0070497">
    <property type="term" value="F:6-carboxytetrahydropterin synthase activity"/>
    <property type="evidence" value="ECO:0007669"/>
    <property type="project" value="UniProtKB-EC"/>
</dbReference>
<feature type="active site" description="Charge relay system" evidence="6">
    <location>
        <position position="67"/>
    </location>
</feature>
<feature type="active site" description="Proton acceptor" evidence="6">
    <location>
        <position position="23"/>
    </location>
</feature>
<keyword evidence="9" id="KW-1185">Reference proteome</keyword>
<dbReference type="Proteomes" id="UP000184196">
    <property type="component" value="Unassembled WGS sequence"/>
</dbReference>
<evidence type="ECO:0000256" key="6">
    <source>
        <dbReference type="PIRSR" id="PIRSR006113-1"/>
    </source>
</evidence>
<feature type="binding site" evidence="7">
    <location>
        <position position="14"/>
    </location>
    <ligand>
        <name>Zn(2+)</name>
        <dbReference type="ChEBI" id="CHEBI:29105"/>
    </ligand>
</feature>
<sequence>MYRLTIIERFAAAHRLFNYQGKCARLHGHTWTVEVSVEGKKLNSCGMLIDFGELKKMTSTVIKELDHSYLNDLHPFNKLDNNPTAENLAKYIYHQLKTLLPSNLTLAEVRVWESPDACASYREDTGP</sequence>
<evidence type="ECO:0000256" key="1">
    <source>
        <dbReference type="ARBA" id="ARBA00005061"/>
    </source>
</evidence>
<dbReference type="Pfam" id="PF01242">
    <property type="entry name" value="PTPS"/>
    <property type="match status" value="1"/>
</dbReference>